<evidence type="ECO:0000313" key="1">
    <source>
        <dbReference type="EMBL" id="CAO95584.1"/>
    </source>
</evidence>
<dbReference type="CDD" id="cd16364">
    <property type="entry name" value="T3SC_I-like"/>
    <property type="match status" value="1"/>
</dbReference>
<organism evidence="1 2">
    <name type="scientific">Erwinia tasmaniensis (strain DSM 17950 / CFBP 7177 / CIP 109463 / NCPPB 4357 / Et1/99)</name>
    <dbReference type="NCBI Taxonomy" id="465817"/>
    <lineage>
        <taxon>Bacteria</taxon>
        <taxon>Pseudomonadati</taxon>
        <taxon>Pseudomonadota</taxon>
        <taxon>Gammaproteobacteria</taxon>
        <taxon>Enterobacterales</taxon>
        <taxon>Erwiniaceae</taxon>
        <taxon>Erwinia</taxon>
    </lineage>
</organism>
<dbReference type="InterPro" id="IPR010261">
    <property type="entry name" value="Tir_chaperone"/>
</dbReference>
<dbReference type="RefSeq" id="WP_012440292.1">
    <property type="nucleotide sequence ID" value="NC_010694.1"/>
</dbReference>
<accession>B2VJH2</accession>
<dbReference type="Pfam" id="PF05932">
    <property type="entry name" value="CesT"/>
    <property type="match status" value="1"/>
</dbReference>
<dbReference type="KEGG" id="eta:ETA_05380"/>
<dbReference type="SUPFAM" id="SSF69635">
    <property type="entry name" value="Type III secretory system chaperone-like"/>
    <property type="match status" value="1"/>
</dbReference>
<dbReference type="Proteomes" id="UP000001726">
    <property type="component" value="Chromosome"/>
</dbReference>
<reference evidence="1 2" key="1">
    <citation type="journal article" date="2008" name="Environ. Microbiol.">
        <title>The genome of Erwinia tasmaniensis strain Et1/99, a non-pathogenic bacterium in the genus Erwinia.</title>
        <authorList>
            <person name="Kube M."/>
            <person name="Migdoll A.M."/>
            <person name="Mueller I."/>
            <person name="Kuhl H."/>
            <person name="Beck A."/>
            <person name="Reinhardt R."/>
            <person name="Geider K."/>
        </authorList>
    </citation>
    <scope>NUCLEOTIDE SEQUENCE [LARGE SCALE GENOMIC DNA]</scope>
    <source>
        <strain evidence="2">DSM 17950 / CFBP 7177 / CIP 109463 / NCPPB 4357 / Et1/99</strain>
    </source>
</reference>
<evidence type="ECO:0000313" key="2">
    <source>
        <dbReference type="Proteomes" id="UP000001726"/>
    </source>
</evidence>
<proteinExistence type="predicted"/>
<dbReference type="eggNOG" id="ENOG5033HCR">
    <property type="taxonomic scope" value="Bacteria"/>
</dbReference>
<sequence>MIIQDLVGALARRLEMGPLSLDAAQLCCLRINGLEMTLEWLEQQNMLFVYLSVGTVSDTENSTLLSDILSANLFHYGSSDGAAFGLDKEKNELLLFQRFQLPSVNEASFVSACVQMIEVAKLWQGKLLHGRAPSSAAPRMPIQQGLTLNLAGKIT</sequence>
<dbReference type="STRING" id="465817.ETA_05380"/>
<dbReference type="EMBL" id="CU468135">
    <property type="protein sequence ID" value="CAO95584.1"/>
    <property type="molecule type" value="Genomic_DNA"/>
</dbReference>
<dbReference type="Gene3D" id="3.30.1460.10">
    <property type="match status" value="1"/>
</dbReference>
<dbReference type="HOGENOM" id="CLU_142773_0_0_6"/>
<dbReference type="AlphaFoldDB" id="B2VJH2"/>
<protein>
    <submittedName>
        <fullName evidence="1">Potential ORFB-specific chaperone, encodes a homolog of virulence/avirulence effector proteins secreted via the type III pathway</fullName>
    </submittedName>
</protein>
<dbReference type="OrthoDB" id="6518468at2"/>
<dbReference type="GO" id="GO:0030254">
    <property type="term" value="P:protein secretion by the type III secretion system"/>
    <property type="evidence" value="ECO:0007669"/>
    <property type="project" value="InterPro"/>
</dbReference>
<gene>
    <name evidence="1" type="ordered locus">ETA_05380</name>
</gene>
<name>B2VJH2_ERWT9</name>
<keyword evidence="2" id="KW-1185">Reference proteome</keyword>